<gene>
    <name evidence="1" type="ORF">E4665_14820</name>
</gene>
<accession>A0A4Z0GIR2</accession>
<dbReference type="InterPro" id="IPR036412">
    <property type="entry name" value="HAD-like_sf"/>
</dbReference>
<dbReference type="EMBL" id="SRJD01000021">
    <property type="protein sequence ID" value="TGA96676.1"/>
    <property type="molecule type" value="Genomic_DNA"/>
</dbReference>
<reference evidence="1 2" key="1">
    <citation type="journal article" date="2015" name="Int. J. Syst. Evol. Microbiol.">
        <title>Sporolactobacillus shoreae sp. nov. and Sporolactobacillus spathodeae sp. nov., two spore-forming lactic acid bacteria isolated from tree barks in Thailand.</title>
        <authorList>
            <person name="Thamacharoensuk T."/>
            <person name="Kitahara M."/>
            <person name="Ohkuma M."/>
            <person name="Thongchul N."/>
            <person name="Tanasupawat S."/>
        </authorList>
    </citation>
    <scope>NUCLEOTIDE SEQUENCE [LARGE SCALE GENOMIC DNA]</scope>
    <source>
        <strain evidence="1 2">BK92</strain>
    </source>
</reference>
<dbReference type="AlphaFoldDB" id="A0A4Z0GIR2"/>
<dbReference type="SUPFAM" id="SSF56784">
    <property type="entry name" value="HAD-like"/>
    <property type="match status" value="1"/>
</dbReference>
<dbReference type="Pfam" id="PF08282">
    <property type="entry name" value="Hydrolase_3"/>
    <property type="match status" value="1"/>
</dbReference>
<dbReference type="Proteomes" id="UP000298347">
    <property type="component" value="Unassembled WGS sequence"/>
</dbReference>
<evidence type="ECO:0000313" key="1">
    <source>
        <dbReference type="EMBL" id="TGA96676.1"/>
    </source>
</evidence>
<keyword evidence="2" id="KW-1185">Reference proteome</keyword>
<feature type="non-terminal residue" evidence="1">
    <location>
        <position position="1"/>
    </location>
</feature>
<comment type="caution">
    <text evidence="1">The sequence shown here is derived from an EMBL/GenBank/DDBJ whole genome shotgun (WGS) entry which is preliminary data.</text>
</comment>
<organism evidence="1 2">
    <name type="scientific">Sporolactobacillus shoreae</name>
    <dbReference type="NCBI Taxonomy" id="1465501"/>
    <lineage>
        <taxon>Bacteria</taxon>
        <taxon>Bacillati</taxon>
        <taxon>Bacillota</taxon>
        <taxon>Bacilli</taxon>
        <taxon>Bacillales</taxon>
        <taxon>Sporolactobacillaceae</taxon>
        <taxon>Sporolactobacillus</taxon>
    </lineage>
</organism>
<proteinExistence type="predicted"/>
<dbReference type="RefSeq" id="WP_241654895.1">
    <property type="nucleotide sequence ID" value="NZ_SRJD01000021.1"/>
</dbReference>
<sequence length="102" mass="11464">KGKSSTGIRSVLTFGFQFPCLIKYKVGEFLMTMWGIFQLTITAYVAFGNDANDVSMFTHASHAVMIGYHEELSILATERISMKDNVEQEIVKKITALSAYQF</sequence>
<protein>
    <submittedName>
        <fullName evidence="1">Uncharacterized protein</fullName>
    </submittedName>
</protein>
<evidence type="ECO:0000313" key="2">
    <source>
        <dbReference type="Proteomes" id="UP000298347"/>
    </source>
</evidence>
<name>A0A4Z0GIR2_9BACL</name>